<dbReference type="Proteomes" id="UP000296468">
    <property type="component" value="Chromosome"/>
</dbReference>
<protein>
    <submittedName>
        <fullName evidence="1">Uncharacterized protein</fullName>
    </submittedName>
</protein>
<dbReference type="RefSeq" id="WP_135843332.1">
    <property type="nucleotide sequence ID" value="NZ_CP035088.1"/>
</dbReference>
<dbReference type="EMBL" id="CP035088">
    <property type="protein sequence ID" value="QBZ87564.1"/>
    <property type="molecule type" value="Genomic_DNA"/>
</dbReference>
<sequence length="1359" mass="150739">MLEKNPLQTASALLVNQLNASQQQMIRLNDAVPRASKVAAQHVNDWFSKAFPTLLNKLAINEILVCRLQDEAVPQAEGTTDTLAFKRKVAETVPLGRLFWRAVAGKINAHEFFDELGNIDIVTDLNGVTDMPAALNSRDAKQAVKQLISITPASYERLLARALDDFWDNPPDPSQDRSVSEWLADEFGRQLKAQADLHQLDGTLSLPLHKAVTEHALSAPDATDRARLAERDRPGVYGLSITPEGWGFSVPVSGSVALTQRDNVDYPGSALLYSPGKPLEVYADLAALKASLETDDDVQYEVTTAPIAGDFLAHLVTDLRAAQKTAVSDALLNGPGEDEKINTWIDRIDAAANVKDRLDLAGAMDERALRLYQKKLDDWLHANPNVIGSDRVSWWNALQDLQTSLADTPPPPDPVTLASLDALRDRTRTLLAGFIKDKYAPVDPDQVSLCIRRQTLDPRAPTGESPFGSGVSRGHVEAIFDDCRSMTEWAMANLTPDERNAAHHTEEGPLSFAQIVEVIERANVGTRIPPALRLAARERQAEWLSLKAKQMRAQAWAAHISGDFTHDKDNTGLNLVLAALDSPTPEARRKVNGHEVVVRQIQWGDSVLKELLVFGVRKLSSRPSLTLYTPGAPDAKVFRDIHAESERALEAVLVQTLISTLEMTRWLISQLPLMEQADQLASLVPAAENLTLNEKIKKVTQSTFSWIKHRVQDDFALKVASPVVKGDLLKALHETQVTHALKTADALTVTNAERNSAAAQEGRSNGITLLTGAMAMFYAGRLGGVLGRAILPVMAGGAAVSAIKDEGGSFSQWTSDFISGLGEVMAEAGQDLIMARAARRRSKDRPELSSLPRMPDPELGPFLLKGFDGKGLIPEGRNLFRDAGGQGYLKLGSGYSKTAIQAGERIIYASNNRTHQLPVTWKNGRWQIEEPKRLLGGGIIQSLFGRTPETPQQKTYNALVEGVLVDHRWPPREVVNQVKKIIHSMPEELAERILRESMNDIHVRDIDTYRSRINQIKINKRLHGLAQHKNPHESLLYKFNVWQAVDYCTRDISAEERGIVLTPPQKIKIFDMTLPLKKELFDSEGDFKMMMSSLTDNLTGALFITITPQQGRKKAAMDKIQGDIHDVIEAAEKRFWAELGDLYSGEGPEVEAAREKYKENPENLLEYKNKKYSAFRDEMKKRRVPGLLTEIRNNKIPYVIANKGKSQRKTLLVTSEDITNFTKNLSNYDTFDIEVVTQVPTKKVPGKSPTTSTAPVLAEASTATEKFTMSLSTLAETQMSYDNFPEAARAKVTEIMDDIRAGRATTKRINKYYWYDMAQLSPGSGRGAWRAAFERKGDTWTLQGFYDYHANKPATVWEG</sequence>
<evidence type="ECO:0000313" key="2">
    <source>
        <dbReference type="Proteomes" id="UP000296468"/>
    </source>
</evidence>
<accession>A0A4V1CA39</accession>
<reference evidence="1 2" key="1">
    <citation type="journal article" date="2019" name="Front. Microbiol.">
        <title>In silico and Genetic Analyses of Cyclic Lipopeptide Synthetic Gene Clusters in Pseudomonas sp. 11K1.</title>
        <authorList>
            <person name="Zhao H."/>
            <person name="Liu Y.P."/>
            <person name="Zhang L.Q."/>
        </authorList>
    </citation>
    <scope>NUCLEOTIDE SEQUENCE [LARGE SCALE GENOMIC DNA]</scope>
    <source>
        <strain evidence="1 2">11K1</strain>
    </source>
</reference>
<evidence type="ECO:0000313" key="1">
    <source>
        <dbReference type="EMBL" id="QBZ87564.1"/>
    </source>
</evidence>
<gene>
    <name evidence="1" type="ORF">EPZ47_02175</name>
</gene>
<proteinExistence type="predicted"/>
<organism evidence="1 2">
    <name type="scientific">Pseudomonas viciae</name>
    <dbReference type="NCBI Taxonomy" id="2505979"/>
    <lineage>
        <taxon>Bacteria</taxon>
        <taxon>Pseudomonadati</taxon>
        <taxon>Pseudomonadota</taxon>
        <taxon>Gammaproteobacteria</taxon>
        <taxon>Pseudomonadales</taxon>
        <taxon>Pseudomonadaceae</taxon>
        <taxon>Pseudomonas</taxon>
    </lineage>
</organism>
<dbReference type="KEGG" id="pvk:EPZ47_02175"/>
<name>A0A4V1CA39_9PSED</name>
<dbReference type="OrthoDB" id="7011165at2"/>